<accession>A0AAW5SSG8</accession>
<evidence type="ECO:0000256" key="1">
    <source>
        <dbReference type="SAM" id="MobiDB-lite"/>
    </source>
</evidence>
<protein>
    <submittedName>
        <fullName evidence="2">Uncharacterized protein</fullName>
    </submittedName>
</protein>
<reference evidence="2" key="1">
    <citation type="submission" date="2020-07" db="EMBL/GenBank/DDBJ databases">
        <authorList>
            <person name="Pettersson B.M.F."/>
            <person name="Behra P.R.K."/>
            <person name="Ramesh M."/>
            <person name="Das S."/>
            <person name="Dasgupta S."/>
            <person name="Kirsebom L.A."/>
        </authorList>
    </citation>
    <scope>NUCLEOTIDE SEQUENCE</scope>
    <source>
        <strain evidence="2">DSM 44203</strain>
    </source>
</reference>
<evidence type="ECO:0000313" key="3">
    <source>
        <dbReference type="Proteomes" id="UP001207528"/>
    </source>
</evidence>
<reference evidence="2" key="2">
    <citation type="journal article" date="2022" name="BMC Genomics">
        <title>Comparative genome analysis of mycobacteria focusing on tRNA and non-coding RNA.</title>
        <authorList>
            <person name="Behra P.R.K."/>
            <person name="Pettersson B.M.F."/>
            <person name="Ramesh M."/>
            <person name="Das S."/>
            <person name="Dasgupta S."/>
            <person name="Kirsebom L.A."/>
        </authorList>
    </citation>
    <scope>NUCLEOTIDE SEQUENCE</scope>
    <source>
        <strain evidence="2">DSM 44203</strain>
    </source>
</reference>
<organism evidence="2 3">
    <name type="scientific">Mycolicibacterium novocastrense</name>
    <name type="common">Mycobacterium novocastrense</name>
    <dbReference type="NCBI Taxonomy" id="59813"/>
    <lineage>
        <taxon>Bacteria</taxon>
        <taxon>Bacillati</taxon>
        <taxon>Actinomycetota</taxon>
        <taxon>Actinomycetes</taxon>
        <taxon>Mycobacteriales</taxon>
        <taxon>Mycobacteriaceae</taxon>
        <taxon>Mycolicibacterium</taxon>
    </lineage>
</organism>
<dbReference type="AlphaFoldDB" id="A0AAW5SSG8"/>
<dbReference type="Proteomes" id="UP001207528">
    <property type="component" value="Unassembled WGS sequence"/>
</dbReference>
<comment type="caution">
    <text evidence="2">The sequence shown here is derived from an EMBL/GenBank/DDBJ whole genome shotgun (WGS) entry which is preliminary data.</text>
</comment>
<feature type="region of interest" description="Disordered" evidence="1">
    <location>
        <begin position="1"/>
        <end position="23"/>
    </location>
</feature>
<gene>
    <name evidence="2" type="ORF">H7I77_23165</name>
</gene>
<evidence type="ECO:0000313" key="2">
    <source>
        <dbReference type="EMBL" id="MCV7026214.1"/>
    </source>
</evidence>
<feature type="compositionally biased region" description="Basic and acidic residues" evidence="1">
    <location>
        <begin position="11"/>
        <end position="23"/>
    </location>
</feature>
<feature type="compositionally biased region" description="Polar residues" evidence="1">
    <location>
        <begin position="1"/>
        <end position="10"/>
    </location>
</feature>
<dbReference type="EMBL" id="JACKTI010000061">
    <property type="protein sequence ID" value="MCV7026214.1"/>
    <property type="molecule type" value="Genomic_DNA"/>
</dbReference>
<sequence length="188" mass="20551">MEKTSISGRTSTEHPEHEPAIDLGERFEELALRQVSQRLGDHAGELLGRQPQPLEGALQGRGDHRSEVRVEIEDLIEQRTRVEGVENQDIRCLPEDVAGAQLPQKVEVRVGRVAGQRLQASECVGDGLPPHEERIAGRRELDRGVRHALLDILNGGHRGATGLTAITPALAIATPATNSLELRRLDGE</sequence>
<proteinExistence type="predicted"/>
<feature type="region of interest" description="Disordered" evidence="1">
    <location>
        <begin position="45"/>
        <end position="65"/>
    </location>
</feature>
<name>A0AAW5SSG8_MYCNV</name>